<gene>
    <name evidence="1" type="ORF">GF339_11020</name>
</gene>
<name>A0A9D5Q6C1_9BACT</name>
<dbReference type="EMBL" id="WJJP01000356">
    <property type="protein sequence ID" value="MBD3325107.1"/>
    <property type="molecule type" value="Genomic_DNA"/>
</dbReference>
<dbReference type="Proteomes" id="UP000649604">
    <property type="component" value="Unassembled WGS sequence"/>
</dbReference>
<protein>
    <submittedName>
        <fullName evidence="1">Uncharacterized protein</fullName>
    </submittedName>
</protein>
<organism evidence="1 2">
    <name type="scientific">candidate division KSB3 bacterium</name>
    <dbReference type="NCBI Taxonomy" id="2044937"/>
    <lineage>
        <taxon>Bacteria</taxon>
        <taxon>candidate division KSB3</taxon>
    </lineage>
</organism>
<sequence length="129" mass="14925">MRIETYFRQIEQIVDACPVVRLSSATYEKRGTHEGFIRAELCFVDGSILYVREFVDVEVIADRVMYAYQFIDSSQKLVFRYDNSGHHRKLALSTYPHHKHDGLENRVIPSAAPDLTAVLREIELLVELP</sequence>
<dbReference type="AlphaFoldDB" id="A0A9D5Q6C1"/>
<accession>A0A9D5Q6C1</accession>
<dbReference type="InterPro" id="IPR045397">
    <property type="entry name" value="TumE-like"/>
</dbReference>
<dbReference type="Pfam" id="PF20126">
    <property type="entry name" value="TumE"/>
    <property type="match status" value="1"/>
</dbReference>
<evidence type="ECO:0000313" key="2">
    <source>
        <dbReference type="Proteomes" id="UP000649604"/>
    </source>
</evidence>
<comment type="caution">
    <text evidence="1">The sequence shown here is derived from an EMBL/GenBank/DDBJ whole genome shotgun (WGS) entry which is preliminary data.</text>
</comment>
<evidence type="ECO:0000313" key="1">
    <source>
        <dbReference type="EMBL" id="MBD3325107.1"/>
    </source>
</evidence>
<proteinExistence type="predicted"/>
<reference evidence="1" key="1">
    <citation type="submission" date="2019-11" db="EMBL/GenBank/DDBJ databases">
        <title>Microbial mats filling the niche in hypersaline microbial mats.</title>
        <authorList>
            <person name="Wong H.L."/>
            <person name="Macleod F.I."/>
            <person name="White R.A. III"/>
            <person name="Burns B.P."/>
        </authorList>
    </citation>
    <scope>NUCLEOTIDE SEQUENCE</scope>
    <source>
        <strain evidence="1">Rbin_158</strain>
    </source>
</reference>